<gene>
    <name evidence="2" type="ORF">H9945_06735</name>
</gene>
<dbReference type="EMBL" id="DWYG01000111">
    <property type="protein sequence ID" value="HJB42178.1"/>
    <property type="molecule type" value="Genomic_DNA"/>
</dbReference>
<name>A0A9D2M7A2_9FIRM</name>
<evidence type="ECO:0000259" key="1">
    <source>
        <dbReference type="Pfam" id="PF07561"/>
    </source>
</evidence>
<comment type="caution">
    <text evidence="2">The sequence shown here is derived from an EMBL/GenBank/DDBJ whole genome shotgun (WGS) entry which is preliminary data.</text>
</comment>
<protein>
    <submittedName>
        <fullName evidence="2">DUF1540 domain-containing protein</fullName>
    </submittedName>
</protein>
<feature type="domain" description="DUF1540" evidence="1">
    <location>
        <begin position="6"/>
        <end position="47"/>
    </location>
</feature>
<proteinExistence type="predicted"/>
<dbReference type="InterPro" id="IPR011437">
    <property type="entry name" value="DUF1540"/>
</dbReference>
<reference evidence="2" key="1">
    <citation type="journal article" date="2021" name="PeerJ">
        <title>Extensive microbial diversity within the chicken gut microbiome revealed by metagenomics and culture.</title>
        <authorList>
            <person name="Gilroy R."/>
            <person name="Ravi A."/>
            <person name="Getino M."/>
            <person name="Pursley I."/>
            <person name="Horton D.L."/>
            <person name="Alikhan N.F."/>
            <person name="Baker D."/>
            <person name="Gharbi K."/>
            <person name="Hall N."/>
            <person name="Watson M."/>
            <person name="Adriaenssens E.M."/>
            <person name="Foster-Nyarko E."/>
            <person name="Jarju S."/>
            <person name="Secka A."/>
            <person name="Antonio M."/>
            <person name="Oren A."/>
            <person name="Chaudhuri R.R."/>
            <person name="La Ragione R."/>
            <person name="Hildebrand F."/>
            <person name="Pallen M.J."/>
        </authorList>
    </citation>
    <scope>NUCLEOTIDE SEQUENCE</scope>
    <source>
        <strain evidence="2">ChiBcec8-13705</strain>
    </source>
</reference>
<evidence type="ECO:0000313" key="3">
    <source>
        <dbReference type="Proteomes" id="UP000886803"/>
    </source>
</evidence>
<reference evidence="2" key="2">
    <citation type="submission" date="2021-04" db="EMBL/GenBank/DDBJ databases">
        <authorList>
            <person name="Gilroy R."/>
        </authorList>
    </citation>
    <scope>NUCLEOTIDE SEQUENCE</scope>
    <source>
        <strain evidence="2">ChiBcec8-13705</strain>
    </source>
</reference>
<organism evidence="2 3">
    <name type="scientific">Candidatus Gemmiger avicola</name>
    <dbReference type="NCBI Taxonomy" id="2838605"/>
    <lineage>
        <taxon>Bacteria</taxon>
        <taxon>Bacillati</taxon>
        <taxon>Bacillota</taxon>
        <taxon>Clostridia</taxon>
        <taxon>Eubacteriales</taxon>
        <taxon>Gemmiger</taxon>
    </lineage>
</organism>
<sequence length="50" mass="5658">MENRGVLCDVQACAHNIDCKKCALSQIMITHHSDNPQVANPHYCQSFEEK</sequence>
<accession>A0A9D2M7A2</accession>
<dbReference type="Pfam" id="PF07561">
    <property type="entry name" value="DUF1540"/>
    <property type="match status" value="1"/>
</dbReference>
<dbReference type="AlphaFoldDB" id="A0A9D2M7A2"/>
<evidence type="ECO:0000313" key="2">
    <source>
        <dbReference type="EMBL" id="HJB42178.1"/>
    </source>
</evidence>
<dbReference type="Proteomes" id="UP000886803">
    <property type="component" value="Unassembled WGS sequence"/>
</dbReference>